<dbReference type="Proteomes" id="UP000231472">
    <property type="component" value="Unassembled WGS sequence"/>
</dbReference>
<name>A0A2H0YNH4_9BACT</name>
<proteinExistence type="predicted"/>
<comment type="caution">
    <text evidence="2">The sequence shown here is derived from an EMBL/GenBank/DDBJ whole genome shotgun (WGS) entry which is preliminary data.</text>
</comment>
<sequence>MDFLKKIQNQPERIRKMILWITVVVVALILASWWIYNSYWNLKNFKEEEFIKELELPKFTP</sequence>
<protein>
    <submittedName>
        <fullName evidence="2">Uncharacterized protein</fullName>
    </submittedName>
</protein>
<accession>A0A2H0YNH4</accession>
<reference evidence="3" key="1">
    <citation type="submission" date="2017-09" db="EMBL/GenBank/DDBJ databases">
        <title>Depth-based differentiation of microbial function through sediment-hosted aquifers and enrichment of novel symbionts in the deep terrestrial subsurface.</title>
        <authorList>
            <person name="Probst A.J."/>
            <person name="Ladd B."/>
            <person name="Jarett J.K."/>
            <person name="Geller-Mcgrath D.E."/>
            <person name="Sieber C.M.K."/>
            <person name="Emerson J.B."/>
            <person name="Anantharaman K."/>
            <person name="Thomas B.C."/>
            <person name="Malmstrom R."/>
            <person name="Stieglmeier M."/>
            <person name="Klingl A."/>
            <person name="Woyke T."/>
            <person name="Ryan C.M."/>
            <person name="Banfield J.F."/>
        </authorList>
    </citation>
    <scope>NUCLEOTIDE SEQUENCE [LARGE SCALE GENOMIC DNA]</scope>
</reference>
<evidence type="ECO:0000256" key="1">
    <source>
        <dbReference type="SAM" id="Phobius"/>
    </source>
</evidence>
<keyword evidence="1" id="KW-0812">Transmembrane</keyword>
<keyword evidence="1" id="KW-1133">Transmembrane helix</keyword>
<dbReference type="AlphaFoldDB" id="A0A2H0YNH4"/>
<evidence type="ECO:0000313" key="3">
    <source>
        <dbReference type="Proteomes" id="UP000231472"/>
    </source>
</evidence>
<keyword evidence="1" id="KW-0472">Membrane</keyword>
<organism evidence="2 3">
    <name type="scientific">Candidatus Nealsonbacteria bacterium CG08_land_8_20_14_0_20_36_22</name>
    <dbReference type="NCBI Taxonomy" id="1974704"/>
    <lineage>
        <taxon>Bacteria</taxon>
        <taxon>Candidatus Nealsoniibacteriota</taxon>
    </lineage>
</organism>
<gene>
    <name evidence="2" type="ORF">COT32_01815</name>
</gene>
<dbReference type="EMBL" id="PEYC01000034">
    <property type="protein sequence ID" value="PIS40057.1"/>
    <property type="molecule type" value="Genomic_DNA"/>
</dbReference>
<feature type="transmembrane region" description="Helical" evidence="1">
    <location>
        <begin position="18"/>
        <end position="36"/>
    </location>
</feature>
<evidence type="ECO:0000313" key="2">
    <source>
        <dbReference type="EMBL" id="PIS40057.1"/>
    </source>
</evidence>